<dbReference type="EMBL" id="JAHESF010000032">
    <property type="protein sequence ID" value="MBT1699979.1"/>
    <property type="molecule type" value="Genomic_DNA"/>
</dbReference>
<reference evidence="1 2" key="1">
    <citation type="submission" date="2021-05" db="EMBL/GenBank/DDBJ databases">
        <title>A Polyphasic approach of four new species of the genus Ohtaekwangia: Ohtaekwangia histidinii sp. nov., Ohtaekwangia cretensis sp. nov., Ohtaekwangia indiensis sp. nov., Ohtaekwangia reichenbachii sp. nov. from diverse environment.</title>
        <authorList>
            <person name="Octaviana S."/>
        </authorList>
    </citation>
    <scope>NUCLEOTIDE SEQUENCE [LARGE SCALE GENOMIC DNA]</scope>
    <source>
        <strain evidence="1 2">PWU4</strain>
    </source>
</reference>
<dbReference type="AlphaFoldDB" id="A0AAP2DR25"/>
<keyword evidence="2" id="KW-1185">Reference proteome</keyword>
<organism evidence="1 2">
    <name type="scientific">Chryseosolibacter histidini</name>
    <dbReference type="NCBI Taxonomy" id="2782349"/>
    <lineage>
        <taxon>Bacteria</taxon>
        <taxon>Pseudomonadati</taxon>
        <taxon>Bacteroidota</taxon>
        <taxon>Cytophagia</taxon>
        <taxon>Cytophagales</taxon>
        <taxon>Chryseotaleaceae</taxon>
        <taxon>Chryseosolibacter</taxon>
    </lineage>
</organism>
<gene>
    <name evidence="1" type="ORF">KK083_24040</name>
</gene>
<evidence type="ECO:0000313" key="1">
    <source>
        <dbReference type="EMBL" id="MBT1699979.1"/>
    </source>
</evidence>
<sequence>MGIVFSVAKSVDQMNLTDVVIQTFSTPQHALETYRIFVSAKNLALDQLLTLPSVCCLINNRPAYFEKVDSYRWKLFIPR</sequence>
<protein>
    <submittedName>
        <fullName evidence="1">Uncharacterized protein</fullName>
    </submittedName>
</protein>
<dbReference type="RefSeq" id="WP_254168265.1">
    <property type="nucleotide sequence ID" value="NZ_JAHESF010000032.1"/>
</dbReference>
<evidence type="ECO:0000313" key="2">
    <source>
        <dbReference type="Proteomes" id="UP001319200"/>
    </source>
</evidence>
<name>A0AAP2DR25_9BACT</name>
<accession>A0AAP2DR25</accession>
<proteinExistence type="predicted"/>
<dbReference type="Proteomes" id="UP001319200">
    <property type="component" value="Unassembled WGS sequence"/>
</dbReference>
<comment type="caution">
    <text evidence="1">The sequence shown here is derived from an EMBL/GenBank/DDBJ whole genome shotgun (WGS) entry which is preliminary data.</text>
</comment>